<dbReference type="CDD" id="cd21134">
    <property type="entry name" value="YTH"/>
    <property type="match status" value="1"/>
</dbReference>
<reference evidence="3" key="1">
    <citation type="journal article" date="2023" name="G3 (Bethesda)">
        <title>Whole genome assembly and annotation of the endangered Caribbean coral Acropora cervicornis.</title>
        <authorList>
            <person name="Selwyn J.D."/>
            <person name="Vollmer S.V."/>
        </authorList>
    </citation>
    <scope>NUCLEOTIDE SEQUENCE</scope>
    <source>
        <strain evidence="3">K2</strain>
    </source>
</reference>
<evidence type="ECO:0000256" key="1">
    <source>
        <dbReference type="SAM" id="MobiDB-lite"/>
    </source>
</evidence>
<dbReference type="GO" id="GO:0000381">
    <property type="term" value="P:regulation of alternative mRNA splicing, via spliceosome"/>
    <property type="evidence" value="ECO:0007669"/>
    <property type="project" value="TreeGrafter"/>
</dbReference>
<name>A0AAD9QYR6_ACRCE</name>
<feature type="compositionally biased region" description="Basic and acidic residues" evidence="1">
    <location>
        <begin position="373"/>
        <end position="395"/>
    </location>
</feature>
<feature type="compositionally biased region" description="Basic and acidic residues" evidence="1">
    <location>
        <begin position="69"/>
        <end position="85"/>
    </location>
</feature>
<dbReference type="Proteomes" id="UP001249851">
    <property type="component" value="Unassembled WGS sequence"/>
</dbReference>
<feature type="region of interest" description="Disordered" evidence="1">
    <location>
        <begin position="538"/>
        <end position="586"/>
    </location>
</feature>
<feature type="region of interest" description="Disordered" evidence="1">
    <location>
        <begin position="43"/>
        <end position="478"/>
    </location>
</feature>
<dbReference type="PANTHER" id="PTHR12357">
    <property type="entry name" value="YTH YT521-B HOMOLOGY DOMAIN-CONTAINING"/>
    <property type="match status" value="1"/>
</dbReference>
<gene>
    <name evidence="3" type="ORF">P5673_005860</name>
</gene>
<dbReference type="InterPro" id="IPR045168">
    <property type="entry name" value="YTH_prot"/>
</dbReference>
<feature type="compositionally biased region" description="Acidic residues" evidence="1">
    <location>
        <begin position="1"/>
        <end position="15"/>
    </location>
</feature>
<feature type="compositionally biased region" description="Basic and acidic residues" evidence="1">
    <location>
        <begin position="403"/>
        <end position="418"/>
    </location>
</feature>
<feature type="compositionally biased region" description="Polar residues" evidence="1">
    <location>
        <begin position="86"/>
        <end position="116"/>
    </location>
</feature>
<protein>
    <submittedName>
        <fullName evidence="3">YTH domain-containing protein 1</fullName>
    </submittedName>
</protein>
<feature type="compositionally biased region" description="Low complexity" evidence="1">
    <location>
        <begin position="298"/>
        <end position="310"/>
    </location>
</feature>
<organism evidence="3 4">
    <name type="scientific">Acropora cervicornis</name>
    <name type="common">Staghorn coral</name>
    <dbReference type="NCBI Taxonomy" id="6130"/>
    <lineage>
        <taxon>Eukaryota</taxon>
        <taxon>Metazoa</taxon>
        <taxon>Cnidaria</taxon>
        <taxon>Anthozoa</taxon>
        <taxon>Hexacorallia</taxon>
        <taxon>Scleractinia</taxon>
        <taxon>Astrocoeniina</taxon>
        <taxon>Acroporidae</taxon>
        <taxon>Acropora</taxon>
    </lineage>
</organism>
<dbReference type="GO" id="GO:1990247">
    <property type="term" value="F:N6-methyladenosine-containing RNA reader activity"/>
    <property type="evidence" value="ECO:0007669"/>
    <property type="project" value="TreeGrafter"/>
</dbReference>
<feature type="domain" description="YTH" evidence="2">
    <location>
        <begin position="602"/>
        <end position="739"/>
    </location>
</feature>
<feature type="compositionally biased region" description="Low complexity" evidence="1">
    <location>
        <begin position="461"/>
        <end position="475"/>
    </location>
</feature>
<feature type="compositionally biased region" description="Low complexity" evidence="1">
    <location>
        <begin position="558"/>
        <end position="570"/>
    </location>
</feature>
<accession>A0AAD9QYR6</accession>
<feature type="region of interest" description="Disordered" evidence="1">
    <location>
        <begin position="1"/>
        <end position="20"/>
    </location>
</feature>
<feature type="compositionally biased region" description="Basic and acidic residues" evidence="1">
    <location>
        <begin position="152"/>
        <end position="211"/>
    </location>
</feature>
<feature type="compositionally biased region" description="Acidic residues" evidence="1">
    <location>
        <begin position="446"/>
        <end position="460"/>
    </location>
</feature>
<keyword evidence="4" id="KW-1185">Reference proteome</keyword>
<reference evidence="3" key="2">
    <citation type="journal article" date="2023" name="Science">
        <title>Genomic signatures of disease resistance in endangered staghorn corals.</title>
        <authorList>
            <person name="Vollmer S.V."/>
            <person name="Selwyn J.D."/>
            <person name="Despard B.A."/>
            <person name="Roesel C.L."/>
        </authorList>
    </citation>
    <scope>NUCLEOTIDE SEQUENCE</scope>
    <source>
        <strain evidence="3">K2</strain>
    </source>
</reference>
<feature type="compositionally biased region" description="Acidic residues" evidence="1">
    <location>
        <begin position="538"/>
        <end position="547"/>
    </location>
</feature>
<dbReference type="Gene3D" id="3.10.590.10">
    <property type="entry name" value="ph1033 like domains"/>
    <property type="match status" value="1"/>
</dbReference>
<feature type="compositionally biased region" description="Basic and acidic residues" evidence="1">
    <location>
        <begin position="327"/>
        <end position="359"/>
    </location>
</feature>
<evidence type="ECO:0000259" key="2">
    <source>
        <dbReference type="PROSITE" id="PS50882"/>
    </source>
</evidence>
<dbReference type="GO" id="GO:0005654">
    <property type="term" value="C:nucleoplasm"/>
    <property type="evidence" value="ECO:0007669"/>
    <property type="project" value="TreeGrafter"/>
</dbReference>
<feature type="compositionally biased region" description="Acidic residues" evidence="1">
    <location>
        <begin position="419"/>
        <end position="432"/>
    </location>
</feature>
<dbReference type="InterPro" id="IPR007275">
    <property type="entry name" value="YTH_domain"/>
</dbReference>
<comment type="caution">
    <text evidence="3">The sequence shown here is derived from an EMBL/GenBank/DDBJ whole genome shotgun (WGS) entry which is preliminary data.</text>
</comment>
<feature type="compositionally biased region" description="Basic and acidic residues" evidence="1">
    <location>
        <begin position="118"/>
        <end position="145"/>
    </location>
</feature>
<evidence type="ECO:0000313" key="3">
    <source>
        <dbReference type="EMBL" id="KAK2569992.1"/>
    </source>
</evidence>
<feature type="compositionally biased region" description="Basic and acidic residues" evidence="1">
    <location>
        <begin position="218"/>
        <end position="257"/>
    </location>
</feature>
<feature type="compositionally biased region" description="Basic and acidic residues" evidence="1">
    <location>
        <begin position="285"/>
        <end position="297"/>
    </location>
</feature>
<dbReference type="EMBL" id="JARQWQ010000009">
    <property type="protein sequence ID" value="KAK2569992.1"/>
    <property type="molecule type" value="Genomic_DNA"/>
</dbReference>
<dbReference type="GO" id="GO:0003729">
    <property type="term" value="F:mRNA binding"/>
    <property type="evidence" value="ECO:0007669"/>
    <property type="project" value="TreeGrafter"/>
</dbReference>
<dbReference type="GO" id="GO:0000398">
    <property type="term" value="P:mRNA splicing, via spliceosome"/>
    <property type="evidence" value="ECO:0007669"/>
    <property type="project" value="TreeGrafter"/>
</dbReference>
<proteinExistence type="predicted"/>
<dbReference type="PANTHER" id="PTHR12357:SF3">
    <property type="entry name" value="YTH DOMAIN-CONTAINING PROTEIN 1"/>
    <property type="match status" value="1"/>
</dbReference>
<dbReference type="PROSITE" id="PS50882">
    <property type="entry name" value="YTH"/>
    <property type="match status" value="1"/>
</dbReference>
<evidence type="ECO:0000313" key="4">
    <source>
        <dbReference type="Proteomes" id="UP001249851"/>
    </source>
</evidence>
<dbReference type="Pfam" id="PF04146">
    <property type="entry name" value="YTH"/>
    <property type="match status" value="1"/>
</dbReference>
<dbReference type="AlphaFoldDB" id="A0AAD9QYR6"/>
<sequence>MAEEGELSSPDELETSNDGVELNVLDNILGEQVNDEFADELDTATVKASAPSRKRKISTDVRSVSPKKKNIEKDSSPKIQSKEKTATSGQYSKNSNQAPSKPKSAKTSDVEITSTVAEEEKEKVEQHSRDASKENKVKSKDKEKGSSLSESASKEKDKEKETRRNKQKETKAVDNETERKTVEKMSKKKQEQTSEDSGMKEAVDKKKESVKKLGSASKKTDNLKRKEPVKVVKKEVKKDGSSKNDAVKKEVKKEAVKKSPVASKGQVKAKAVVQERKKKVTAQPVKKEAKITEHSSHTEATTNDTTAEAEVSTVRAKELPCQEVEEDSVKSQPAEKKLEKKTVRKISGKESKKTGKTENKQATAVARQHKVQKVKETAVQSKEKTKEKAVKKDDVVESVVENEVSHSRETEAASKDNGAEDEDMEVIDDLEEGSLGGSTAASGDIDFSEEEEEEEDDDEPSGSVTPSSSVSSKSESGLHLKEKVANCLINNLFKFEKQEKNKTEPDKSRACTLRDFDDNNDDYFIFVLPSFMLLEIASDDDEKEDEEPRERRPKRKASSATEEQQSSAESDNSDSTESVHVKSKVAKASKQNINMDEFFEEARYFVMKSNNHENVALSKAKGVWSTPKANEKKLNVSFKRYKNVILIFSVKESGKFQGFARLASEAKHGGPMIPWVLPPGMSAKALGGVFKLEWLNRRELWFSKCLHLRNPWNENKEVKICRDGQEVEPAVGEALCRLFPEDETVDISSSHQASERRHRKDRESSSICRPVDLNLFGLLSPAGFARGCLTLMFFYYEATGMLKPLQSVVLHIIEGSLWSQLMFYSHLLYFAVLL</sequence>